<dbReference type="SUPFAM" id="SSF143865">
    <property type="entry name" value="CorA soluble domain-like"/>
    <property type="match status" value="1"/>
</dbReference>
<keyword evidence="5 7" id="KW-0472">Membrane</keyword>
<dbReference type="SUPFAM" id="SSF144083">
    <property type="entry name" value="Magnesium transport protein CorA, transmembrane region"/>
    <property type="match status" value="1"/>
</dbReference>
<dbReference type="InterPro" id="IPR045861">
    <property type="entry name" value="CorA_cytoplasmic_dom"/>
</dbReference>
<reference evidence="8" key="1">
    <citation type="submission" date="2021-09" db="EMBL/GenBank/DDBJ databases">
        <authorList>
            <consortium name="AG Swart"/>
            <person name="Singh M."/>
            <person name="Singh A."/>
            <person name="Seah K."/>
            <person name="Emmerich C."/>
        </authorList>
    </citation>
    <scope>NUCLEOTIDE SEQUENCE</scope>
    <source>
        <strain evidence="8">ATCC30299</strain>
    </source>
</reference>
<dbReference type="AlphaFoldDB" id="A0AAU9JID3"/>
<dbReference type="Pfam" id="PF01544">
    <property type="entry name" value="CorA"/>
    <property type="match status" value="1"/>
</dbReference>
<evidence type="ECO:0000256" key="7">
    <source>
        <dbReference type="SAM" id="Phobius"/>
    </source>
</evidence>
<feature type="region of interest" description="Disordered" evidence="6">
    <location>
        <begin position="1"/>
        <end position="20"/>
    </location>
</feature>
<feature type="transmembrane region" description="Helical" evidence="7">
    <location>
        <begin position="336"/>
        <end position="354"/>
    </location>
</feature>
<dbReference type="InterPro" id="IPR045863">
    <property type="entry name" value="CorA_TM1_TM2"/>
</dbReference>
<evidence type="ECO:0000256" key="2">
    <source>
        <dbReference type="ARBA" id="ARBA00009765"/>
    </source>
</evidence>
<dbReference type="EMBL" id="CAJZBQ010000033">
    <property type="protein sequence ID" value="CAG9323270.1"/>
    <property type="molecule type" value="Genomic_DNA"/>
</dbReference>
<evidence type="ECO:0000256" key="4">
    <source>
        <dbReference type="ARBA" id="ARBA00022989"/>
    </source>
</evidence>
<dbReference type="GO" id="GO:0015095">
    <property type="term" value="F:magnesium ion transmembrane transporter activity"/>
    <property type="evidence" value="ECO:0007669"/>
    <property type="project" value="TreeGrafter"/>
</dbReference>
<dbReference type="PANTHER" id="PTHR21535:SF51">
    <property type="entry name" value="MANGANESE RESISTANCE PROTEIN MNR2"/>
    <property type="match status" value="1"/>
</dbReference>
<comment type="subcellular location">
    <subcellularLocation>
        <location evidence="1">Membrane</location>
        <topology evidence="1">Multi-pass membrane protein</topology>
    </subcellularLocation>
</comment>
<dbReference type="GO" id="GO:0016020">
    <property type="term" value="C:membrane"/>
    <property type="evidence" value="ECO:0007669"/>
    <property type="project" value="UniProtKB-SubCell"/>
</dbReference>
<proteinExistence type="inferred from homology"/>
<protein>
    <recommendedName>
        <fullName evidence="10">Magnesium transporter</fullName>
    </recommendedName>
</protein>
<feature type="compositionally biased region" description="Acidic residues" evidence="6">
    <location>
        <begin position="1"/>
        <end position="11"/>
    </location>
</feature>
<evidence type="ECO:0000313" key="8">
    <source>
        <dbReference type="EMBL" id="CAG9323270.1"/>
    </source>
</evidence>
<dbReference type="Proteomes" id="UP001162131">
    <property type="component" value="Unassembled WGS sequence"/>
</dbReference>
<evidence type="ECO:0000256" key="3">
    <source>
        <dbReference type="ARBA" id="ARBA00022692"/>
    </source>
</evidence>
<evidence type="ECO:0000313" key="9">
    <source>
        <dbReference type="Proteomes" id="UP001162131"/>
    </source>
</evidence>
<dbReference type="GO" id="GO:0010961">
    <property type="term" value="P:intracellular magnesium ion homeostasis"/>
    <property type="evidence" value="ECO:0007669"/>
    <property type="project" value="TreeGrafter"/>
</dbReference>
<feature type="transmembrane region" description="Helical" evidence="7">
    <location>
        <begin position="374"/>
        <end position="394"/>
    </location>
</feature>
<dbReference type="InterPro" id="IPR002523">
    <property type="entry name" value="MgTranspt_CorA/ZnTranspt_ZntB"/>
</dbReference>
<sequence length="400" mass="46743">MQKETEQDEQLPSDPLNSFDYNINTETNLKPSELSDRGNSKIILFDINEKQSHELNLDDLLELKDMLMVERSSYVLILQGLGDAHVKLIRREFDLHPVIDYECASNNFNNKDHILDFPDYFLLTINDASLNGEVENPVSMKIIVYKTVLMIFCKDPLFCVKQVLYEEMKIQDVFIQEFQNKAQQINNFSYREVEINETYGCTTIDSILYRLLESILCRLEYLSMHIDSETKCYLEHATEIHNNDRVEYVQKLSSGEKTAQYLQDLIRPKFKIFDSLLHSTHLSNGLKCYLYSMKTRTIVLNQKNITSRATLTKAEHIFNATLEDAQNTTSLKLEKIVNYFTAMATVCLPANYIPGMMGMNVKVPWQDDDDHNCLPWLYCWAIIIGISIIVIWFFKWRKWV</sequence>
<evidence type="ECO:0008006" key="10">
    <source>
        <dbReference type="Google" id="ProtNLM"/>
    </source>
</evidence>
<name>A0AAU9JID3_9CILI</name>
<keyword evidence="4 7" id="KW-1133">Transmembrane helix</keyword>
<dbReference type="Gene3D" id="1.20.58.340">
    <property type="entry name" value="Magnesium transport protein CorA, transmembrane region"/>
    <property type="match status" value="1"/>
</dbReference>
<evidence type="ECO:0000256" key="6">
    <source>
        <dbReference type="SAM" id="MobiDB-lite"/>
    </source>
</evidence>
<keyword evidence="3 7" id="KW-0812">Transmembrane</keyword>
<evidence type="ECO:0000256" key="5">
    <source>
        <dbReference type="ARBA" id="ARBA00023136"/>
    </source>
</evidence>
<gene>
    <name evidence="8" type="ORF">BSTOLATCC_MIC33170</name>
</gene>
<evidence type="ECO:0000256" key="1">
    <source>
        <dbReference type="ARBA" id="ARBA00004141"/>
    </source>
</evidence>
<dbReference type="PANTHER" id="PTHR21535">
    <property type="entry name" value="MAGNESIUM AND COBALT TRANSPORT PROTEIN/MITOCHONDRIAL IMPORT INNER MEMBRANE TRANSLOCASE SUBUNIT TIM8"/>
    <property type="match status" value="1"/>
</dbReference>
<comment type="similarity">
    <text evidence="2">Belongs to the CorA metal ion transporter (MIT) (TC 1.A.35) family.</text>
</comment>
<accession>A0AAU9JID3</accession>
<keyword evidence="9" id="KW-1185">Reference proteome</keyword>
<comment type="caution">
    <text evidence="8">The sequence shown here is derived from an EMBL/GenBank/DDBJ whole genome shotgun (WGS) entry which is preliminary data.</text>
</comment>
<organism evidence="8 9">
    <name type="scientific">Blepharisma stoltei</name>
    <dbReference type="NCBI Taxonomy" id="1481888"/>
    <lineage>
        <taxon>Eukaryota</taxon>
        <taxon>Sar</taxon>
        <taxon>Alveolata</taxon>
        <taxon>Ciliophora</taxon>
        <taxon>Postciliodesmatophora</taxon>
        <taxon>Heterotrichea</taxon>
        <taxon>Heterotrichida</taxon>
        <taxon>Blepharismidae</taxon>
        <taxon>Blepharisma</taxon>
    </lineage>
</organism>